<protein>
    <submittedName>
        <fullName evidence="1">Uncharacterized protein</fullName>
    </submittedName>
</protein>
<name>A0AAE1RCY6_9SOLA</name>
<gene>
    <name evidence="1" type="ORF">RND71_032043</name>
</gene>
<dbReference type="Proteomes" id="UP001291623">
    <property type="component" value="Unassembled WGS sequence"/>
</dbReference>
<reference evidence="1" key="1">
    <citation type="submission" date="2023-12" db="EMBL/GenBank/DDBJ databases">
        <title>Genome assembly of Anisodus tanguticus.</title>
        <authorList>
            <person name="Wang Y.-J."/>
        </authorList>
    </citation>
    <scope>NUCLEOTIDE SEQUENCE</scope>
    <source>
        <strain evidence="1">KB-2021</strain>
        <tissue evidence="1">Leaf</tissue>
    </source>
</reference>
<dbReference type="AlphaFoldDB" id="A0AAE1RCY6"/>
<organism evidence="1 2">
    <name type="scientific">Anisodus tanguticus</name>
    <dbReference type="NCBI Taxonomy" id="243964"/>
    <lineage>
        <taxon>Eukaryota</taxon>
        <taxon>Viridiplantae</taxon>
        <taxon>Streptophyta</taxon>
        <taxon>Embryophyta</taxon>
        <taxon>Tracheophyta</taxon>
        <taxon>Spermatophyta</taxon>
        <taxon>Magnoliopsida</taxon>
        <taxon>eudicotyledons</taxon>
        <taxon>Gunneridae</taxon>
        <taxon>Pentapetalae</taxon>
        <taxon>asterids</taxon>
        <taxon>lamiids</taxon>
        <taxon>Solanales</taxon>
        <taxon>Solanaceae</taxon>
        <taxon>Solanoideae</taxon>
        <taxon>Hyoscyameae</taxon>
        <taxon>Anisodus</taxon>
    </lineage>
</organism>
<evidence type="ECO:0000313" key="1">
    <source>
        <dbReference type="EMBL" id="KAK4349288.1"/>
    </source>
</evidence>
<evidence type="ECO:0000313" key="2">
    <source>
        <dbReference type="Proteomes" id="UP001291623"/>
    </source>
</evidence>
<keyword evidence="2" id="KW-1185">Reference proteome</keyword>
<dbReference type="EMBL" id="JAVYJV010000017">
    <property type="protein sequence ID" value="KAK4349288.1"/>
    <property type="molecule type" value="Genomic_DNA"/>
</dbReference>
<proteinExistence type="predicted"/>
<comment type="caution">
    <text evidence="1">The sequence shown here is derived from an EMBL/GenBank/DDBJ whole genome shotgun (WGS) entry which is preliminary data.</text>
</comment>
<sequence length="147" mass="16837">MKRPAYCKYCRSKERTGSSRPASFLDPLITSLDSHARWSHLLVGPNPTIHEAEIHQFYKSLKVNDDDTVVTTAKGKKIRFTVEELRNILDVPSMGYDEYIKKKWVEYGAEKSKVFLTAKFGQGRKTEAARKVLKGEITPDHKQMHLA</sequence>
<accession>A0AAE1RCY6</accession>